<accession>A0AAD9K6Z4</accession>
<sequence>MNPQSTGMDKTKLMKKADQIWKMLDDMAVEDPAAYKKFIDQQMKAGKEVMKPPEPHMCVHTMLMKVLSTEQCQKRVLYSSIYFNGQKYRILKTDEAPIPVSGGPIYDGSDDKGTHKIVCVAFNPEVLKTFGIESDLVADRNLLINLAIDFIEARNEIKVSRHFTLFDKDHTLHGCHEKAKESLMGMFKKEEGQFEADLSEIEQKFGPMASGCKDSFLGELSNISSGTKDTSPNKGPEITLNTSKMPSRPGLIEEVSSSDVAVAKPHYEIDTRERDNTKPRRLIVQIQLPTVDCVAECDLEISECDLQLTVAGKYALQLPFPEDVADNEAKAKFSRKSSCLTLTLPTKVTC</sequence>
<name>A0AAD9K6Z4_RIDPI</name>
<keyword evidence="5" id="KW-1185">Reference proteome</keyword>
<dbReference type="AlphaFoldDB" id="A0AAD9K6Z4"/>
<dbReference type="Pfam" id="PF18201">
    <property type="entry name" value="PIH1_CS"/>
    <property type="match status" value="1"/>
</dbReference>
<dbReference type="InterPro" id="IPR041442">
    <property type="entry name" value="PIH1D1/2/3_CS-like"/>
</dbReference>
<dbReference type="InterPro" id="IPR008978">
    <property type="entry name" value="HSP20-like_chaperone"/>
</dbReference>
<feature type="compositionally biased region" description="Polar residues" evidence="2">
    <location>
        <begin position="224"/>
        <end position="245"/>
    </location>
</feature>
<organism evidence="4 5">
    <name type="scientific">Ridgeia piscesae</name>
    <name type="common">Tubeworm</name>
    <dbReference type="NCBI Taxonomy" id="27915"/>
    <lineage>
        <taxon>Eukaryota</taxon>
        <taxon>Metazoa</taxon>
        <taxon>Spiralia</taxon>
        <taxon>Lophotrochozoa</taxon>
        <taxon>Annelida</taxon>
        <taxon>Polychaeta</taxon>
        <taxon>Sedentaria</taxon>
        <taxon>Canalipalpata</taxon>
        <taxon>Sabellida</taxon>
        <taxon>Siboglinidae</taxon>
        <taxon>Ridgeia</taxon>
    </lineage>
</organism>
<dbReference type="Gene3D" id="2.60.40.790">
    <property type="match status" value="1"/>
</dbReference>
<dbReference type="GO" id="GO:0005737">
    <property type="term" value="C:cytoplasm"/>
    <property type="evidence" value="ECO:0007669"/>
    <property type="project" value="TreeGrafter"/>
</dbReference>
<dbReference type="InterPro" id="IPR050734">
    <property type="entry name" value="PIH1/Kintoun_subfamily"/>
</dbReference>
<reference evidence="4" key="1">
    <citation type="journal article" date="2023" name="Mol. Biol. Evol.">
        <title>Third-Generation Sequencing Reveals the Adaptive Role of the Epigenome in Three Deep-Sea Polychaetes.</title>
        <authorList>
            <person name="Perez M."/>
            <person name="Aroh O."/>
            <person name="Sun Y."/>
            <person name="Lan Y."/>
            <person name="Juniper S.K."/>
            <person name="Young C.R."/>
            <person name="Angers B."/>
            <person name="Qian P.Y."/>
        </authorList>
    </citation>
    <scope>NUCLEOTIDE SEQUENCE</scope>
    <source>
        <strain evidence="4">R07B-5</strain>
    </source>
</reference>
<dbReference type="EMBL" id="JAODUO010001342">
    <property type="protein sequence ID" value="KAK2165989.1"/>
    <property type="molecule type" value="Genomic_DNA"/>
</dbReference>
<gene>
    <name evidence="4" type="ORF">NP493_1344g00041</name>
</gene>
<comment type="caution">
    <text evidence="4">The sequence shown here is derived from an EMBL/GenBank/DDBJ whole genome shotgun (WGS) entry which is preliminary data.</text>
</comment>
<protein>
    <recommendedName>
        <fullName evidence="3">PIH1D1/2/3 CS-like domain-containing protein</fullName>
    </recommendedName>
</protein>
<comment type="similarity">
    <text evidence="1">Belongs to the PIH1 family.</text>
</comment>
<dbReference type="Proteomes" id="UP001209878">
    <property type="component" value="Unassembled WGS sequence"/>
</dbReference>
<dbReference type="GO" id="GO:0097255">
    <property type="term" value="C:R2TP complex"/>
    <property type="evidence" value="ECO:0007669"/>
    <property type="project" value="TreeGrafter"/>
</dbReference>
<evidence type="ECO:0000313" key="5">
    <source>
        <dbReference type="Proteomes" id="UP001209878"/>
    </source>
</evidence>
<evidence type="ECO:0000256" key="1">
    <source>
        <dbReference type="ARBA" id="ARBA00008511"/>
    </source>
</evidence>
<dbReference type="GO" id="GO:0000492">
    <property type="term" value="P:box C/D snoRNP assembly"/>
    <property type="evidence" value="ECO:0007669"/>
    <property type="project" value="TreeGrafter"/>
</dbReference>
<dbReference type="GO" id="GO:0006364">
    <property type="term" value="P:rRNA processing"/>
    <property type="evidence" value="ECO:0007669"/>
    <property type="project" value="TreeGrafter"/>
</dbReference>
<dbReference type="PANTHER" id="PTHR22997:SF6">
    <property type="entry name" value="PIH1 DOMAIN-CONTAINING PROTEIN 2"/>
    <property type="match status" value="1"/>
</dbReference>
<proteinExistence type="inferred from homology"/>
<dbReference type="PANTHER" id="PTHR22997">
    <property type="entry name" value="PIH1 DOMAIN-CONTAINING PROTEIN 1"/>
    <property type="match status" value="1"/>
</dbReference>
<dbReference type="GO" id="GO:1990904">
    <property type="term" value="C:ribonucleoprotein complex"/>
    <property type="evidence" value="ECO:0007669"/>
    <property type="project" value="TreeGrafter"/>
</dbReference>
<evidence type="ECO:0000313" key="4">
    <source>
        <dbReference type="EMBL" id="KAK2165989.1"/>
    </source>
</evidence>
<evidence type="ECO:0000259" key="3">
    <source>
        <dbReference type="Pfam" id="PF18201"/>
    </source>
</evidence>
<evidence type="ECO:0000256" key="2">
    <source>
        <dbReference type="SAM" id="MobiDB-lite"/>
    </source>
</evidence>
<feature type="region of interest" description="Disordered" evidence="2">
    <location>
        <begin position="224"/>
        <end position="249"/>
    </location>
</feature>
<feature type="domain" description="PIH1D1/2/3 CS-like" evidence="3">
    <location>
        <begin position="270"/>
        <end position="345"/>
    </location>
</feature>